<evidence type="ECO:0000256" key="5">
    <source>
        <dbReference type="SAM" id="MobiDB-lite"/>
    </source>
</evidence>
<gene>
    <name evidence="8" type="ORF">ETQ85_03920</name>
</gene>
<dbReference type="InterPro" id="IPR007452">
    <property type="entry name" value="TamB_C"/>
</dbReference>
<evidence type="ECO:0000256" key="2">
    <source>
        <dbReference type="ARBA" id="ARBA00022692"/>
    </source>
</evidence>
<keyword evidence="4 6" id="KW-0472">Membrane</keyword>
<evidence type="ECO:0000313" key="9">
    <source>
        <dbReference type="Proteomes" id="UP000389128"/>
    </source>
</evidence>
<keyword evidence="9" id="KW-1185">Reference proteome</keyword>
<feature type="transmembrane region" description="Helical" evidence="6">
    <location>
        <begin position="35"/>
        <end position="59"/>
    </location>
</feature>
<dbReference type="PANTHER" id="PTHR36985">
    <property type="entry name" value="TRANSLOCATION AND ASSEMBLY MODULE SUBUNIT TAMB"/>
    <property type="match status" value="1"/>
</dbReference>
<dbReference type="RefSeq" id="WP_148577749.1">
    <property type="nucleotide sequence ID" value="NZ_SDKK01000003.1"/>
</dbReference>
<reference evidence="8 9" key="1">
    <citation type="submission" date="2019-01" db="EMBL/GenBank/DDBJ databases">
        <title>Zoogloea oleivorans genome sequencing and assembly.</title>
        <authorList>
            <person name="Tancsics A."/>
            <person name="Farkas M."/>
            <person name="Kriszt B."/>
            <person name="Maroti G."/>
            <person name="Horvath B."/>
        </authorList>
    </citation>
    <scope>NUCLEOTIDE SEQUENCE [LARGE SCALE GENOMIC DNA]</scope>
    <source>
        <strain evidence="8 9">Buc</strain>
    </source>
</reference>
<dbReference type="GO" id="GO:0009306">
    <property type="term" value="P:protein secretion"/>
    <property type="evidence" value="ECO:0007669"/>
    <property type="project" value="InterPro"/>
</dbReference>
<evidence type="ECO:0000259" key="7">
    <source>
        <dbReference type="Pfam" id="PF04357"/>
    </source>
</evidence>
<evidence type="ECO:0000313" key="8">
    <source>
        <dbReference type="EMBL" id="TYC61215.1"/>
    </source>
</evidence>
<dbReference type="PANTHER" id="PTHR36985:SF1">
    <property type="entry name" value="TRANSLOCATION AND ASSEMBLY MODULE SUBUNIT TAMB"/>
    <property type="match status" value="1"/>
</dbReference>
<feature type="region of interest" description="Disordered" evidence="5">
    <location>
        <begin position="1269"/>
        <end position="1291"/>
    </location>
</feature>
<dbReference type="Pfam" id="PF04357">
    <property type="entry name" value="TamB"/>
    <property type="match status" value="1"/>
</dbReference>
<evidence type="ECO:0000256" key="4">
    <source>
        <dbReference type="ARBA" id="ARBA00023136"/>
    </source>
</evidence>
<dbReference type="OrthoDB" id="5288149at2"/>
<protein>
    <submittedName>
        <fullName evidence="8">DUF490 domain-containing protein</fullName>
    </submittedName>
</protein>
<evidence type="ECO:0000256" key="3">
    <source>
        <dbReference type="ARBA" id="ARBA00022989"/>
    </source>
</evidence>
<name>A0A6C2D6I6_9RHOO</name>
<comment type="caution">
    <text evidence="8">The sequence shown here is derived from an EMBL/GenBank/DDBJ whole genome shotgun (WGS) entry which is preliminary data.</text>
</comment>
<sequence length="1354" mass="140734">MSEAPDSPAAGPEGTPEQASAPRPRRLGEGWAGRWLRRALAGVIALLAVVVLVVGWLGVTDSGLRAVMDLAARLSGGTVTVERAEGYLLGQLKIGALHVRTPTLHVDILNLLIDWRPGALMSGALEVSALRASEVAVATLPSTEPSTLPASLALPRAVRIDHFQLDRLLVGKLVDAQPAPPDMEFTALAGALDSDGRHHRLRGLKLIGPFGQLAADGEIDGQRPFPLNARASLSTRQAGEAYEVQASAAGDLENLRLLAKASGAGMNGDASIVATPFAVLPLRSAKLTVRDVDPSRFHASAPSARLDIDADLVPSTGKAAGAGEPLAVADWVVSGPLNIVNHQPGSYDSGALPLESLAASLRWAGGELVATDVDLRVPGKGRATGKIHWRAEAGTETAGFGKVDAELRIVGLDAKRLDRRAVATRIDGQISAQADADAQTLSADLRDPQLALRLKARHAAGIVTVDEVLATARAARLEASGKLALNGDGRFEAHGILNHFDPRAFVATAPPADLSARFSATGQRTPQLAGKLQFALAPSTLEGKALAGKGDLALDGTRLVDVDLALDLAGNRLSAKGRYGKPGDALDLHLDAPALAALGHGLGGRIKADGVLRGSPGQPAGEFELLGEKLSVAGIRIDGVNGRGRLAEGRNGAISVALGLAGLRKGKDVEAMLQRASFVFEGTRAANTMRLEVFGPAQASAVLSLAGALSDGPRWEGRLDSLAVRGDYPFTLQAPAPLLLSADIVRLGLAELRGGFGGRYRFEETRWQARHLVARGSVTGVLVGVDLDPTTRAVRSRGDSLQMGGEWDVDVAEQVNGTVRLQREKGDLVLQGDSPVKLGLDELQLTLSAVANRLAFGFSAHGSTLGRAAGAGTALAERTADGVVRLVPDAPLLGSAQIDIPSIAWAGPLADQNLKTDGSLKGEFTLAGTPAHPEAAGRIRGDRLSFVMADQGLHLSGGTLVADFNRDRLNLEEFSFVSPNRVRPRESRIDVARLTKAPGTLKARGEVQLASGEGRFTFTAERLPLLQRADQWLVLSGEGEVLSGWNSANLKGRLVADAGFVELSRTPAPSLGDDVEVLDPRHNGKAPVSPFLTSVDLSISLGDALYVKALGLDTRLAGDLRLQSGPGKPLNAAGVITAQGGIFEGYGQKLSIERGIVTFNGPVANPGLNVVALRKGLSVEAGVGITGTARRPLVRLVSEPNVPDPEKLGWIVLGRPPDQGSGGEMALLLPAAQALLGGSGGGISASLAGALGFDEVSFGSSVDSRSRVQTSSVASGSVTGTASSASSSNVDSVPGQVITIGKRLSSRALLSFEQSISGTSSIVKLTYQLTRRISVIGRAGSENAVDMLFSLSFK</sequence>
<dbReference type="Proteomes" id="UP000389128">
    <property type="component" value="Unassembled WGS sequence"/>
</dbReference>
<evidence type="ECO:0000256" key="1">
    <source>
        <dbReference type="ARBA" id="ARBA00004167"/>
    </source>
</evidence>
<keyword evidence="3 6" id="KW-1133">Transmembrane helix</keyword>
<comment type="subcellular location">
    <subcellularLocation>
        <location evidence="1">Membrane</location>
        <topology evidence="1">Single-pass membrane protein</topology>
    </subcellularLocation>
</comment>
<evidence type="ECO:0000256" key="6">
    <source>
        <dbReference type="SAM" id="Phobius"/>
    </source>
</evidence>
<dbReference type="GO" id="GO:0005886">
    <property type="term" value="C:plasma membrane"/>
    <property type="evidence" value="ECO:0007669"/>
    <property type="project" value="InterPro"/>
</dbReference>
<keyword evidence="2 6" id="KW-0812">Transmembrane</keyword>
<feature type="domain" description="Translocation and assembly module TamB C-terminal" evidence="7">
    <location>
        <begin position="997"/>
        <end position="1353"/>
    </location>
</feature>
<proteinExistence type="predicted"/>
<feature type="region of interest" description="Disordered" evidence="5">
    <location>
        <begin position="1"/>
        <end position="25"/>
    </location>
</feature>
<accession>A0A6C2D6I6</accession>
<organism evidence="8 9">
    <name type="scientific">Zoogloea oleivorans</name>
    <dbReference type="NCBI Taxonomy" id="1552750"/>
    <lineage>
        <taxon>Bacteria</taxon>
        <taxon>Pseudomonadati</taxon>
        <taxon>Pseudomonadota</taxon>
        <taxon>Betaproteobacteria</taxon>
        <taxon>Rhodocyclales</taxon>
        <taxon>Zoogloeaceae</taxon>
        <taxon>Zoogloea</taxon>
    </lineage>
</organism>
<feature type="compositionally biased region" description="Low complexity" evidence="5">
    <location>
        <begin position="1270"/>
        <end position="1288"/>
    </location>
</feature>
<dbReference type="EMBL" id="SDKK01000003">
    <property type="protein sequence ID" value="TYC61215.1"/>
    <property type="molecule type" value="Genomic_DNA"/>
</dbReference>